<evidence type="ECO:0000259" key="8">
    <source>
        <dbReference type="PROSITE" id="PS51293"/>
    </source>
</evidence>
<evidence type="ECO:0000256" key="1">
    <source>
        <dbReference type="ARBA" id="ARBA00004123"/>
    </source>
</evidence>
<dbReference type="Pfam" id="PF00249">
    <property type="entry name" value="Myb_DNA-binding"/>
    <property type="match status" value="1"/>
</dbReference>
<dbReference type="AlphaFoldDB" id="A0A103Y8I2"/>
<dbReference type="InterPro" id="IPR006447">
    <property type="entry name" value="Myb_dom_plants"/>
</dbReference>
<dbReference type="InterPro" id="IPR052245">
    <property type="entry name" value="Plant_Stress_Dev_TF"/>
</dbReference>
<evidence type="ECO:0000256" key="2">
    <source>
        <dbReference type="ARBA" id="ARBA00023015"/>
    </source>
</evidence>
<dbReference type="InterPro" id="IPR017884">
    <property type="entry name" value="SANT_dom"/>
</dbReference>
<organism evidence="10 11">
    <name type="scientific">Cynara cardunculus var. scolymus</name>
    <name type="common">Globe artichoke</name>
    <name type="synonym">Cynara scolymus</name>
    <dbReference type="NCBI Taxonomy" id="59895"/>
    <lineage>
        <taxon>Eukaryota</taxon>
        <taxon>Viridiplantae</taxon>
        <taxon>Streptophyta</taxon>
        <taxon>Embryophyta</taxon>
        <taxon>Tracheophyta</taxon>
        <taxon>Spermatophyta</taxon>
        <taxon>Magnoliopsida</taxon>
        <taxon>eudicotyledons</taxon>
        <taxon>Gunneridae</taxon>
        <taxon>Pentapetalae</taxon>
        <taxon>asterids</taxon>
        <taxon>campanulids</taxon>
        <taxon>Asterales</taxon>
        <taxon>Asteraceae</taxon>
        <taxon>Carduoideae</taxon>
        <taxon>Cardueae</taxon>
        <taxon>Carduinae</taxon>
        <taxon>Cynara</taxon>
    </lineage>
</organism>
<accession>A0A103Y8I2</accession>
<dbReference type="PANTHER" id="PTHR44191">
    <property type="entry name" value="TRANSCRIPTION FACTOR KUA1"/>
    <property type="match status" value="1"/>
</dbReference>
<evidence type="ECO:0000256" key="6">
    <source>
        <dbReference type="SAM" id="MobiDB-lite"/>
    </source>
</evidence>
<proteinExistence type="predicted"/>
<dbReference type="PROSITE" id="PS50090">
    <property type="entry name" value="MYB_LIKE"/>
    <property type="match status" value="1"/>
</dbReference>
<gene>
    <name evidence="10" type="ORF">Ccrd_017207</name>
</gene>
<dbReference type="InterPro" id="IPR001005">
    <property type="entry name" value="SANT/Myb"/>
</dbReference>
<feature type="region of interest" description="Disordered" evidence="6">
    <location>
        <begin position="83"/>
        <end position="106"/>
    </location>
</feature>
<protein>
    <submittedName>
        <fullName evidence="10">Homeodomain-like protein</fullName>
    </submittedName>
</protein>
<sequence length="246" mass="27820">MMTKEPFMGDCAHCGQSAHDSRACNNGKVGSLKLFGVRIDPKSHQLHGKEKGDDRHGSVNCIGNLIRKCKSMESLEACNIDPSSIDRGYQSDGPPDRSHNAYNKTKGVPWTEDEHMSFLIGLEKLGKGDWRGISKNYVPSRTPTQVASHAQKYFIRVNTTREKIKRRSSLFDMPFQESHMVPRAPVPISLRPPVSPLARTYEIQDFNYRSRMIGYTSSRYKQKFGDPKCPLALPFVPMASYPNQDR</sequence>
<comment type="caution">
    <text evidence="10">The sequence shown here is derived from an EMBL/GenBank/DDBJ whole genome shotgun (WGS) entry which is preliminary data.</text>
</comment>
<keyword evidence="11" id="KW-1185">Reference proteome</keyword>
<dbReference type="PROSITE" id="PS51294">
    <property type="entry name" value="HTH_MYB"/>
    <property type="match status" value="1"/>
</dbReference>
<keyword evidence="10" id="KW-0371">Homeobox</keyword>
<evidence type="ECO:0000313" key="10">
    <source>
        <dbReference type="EMBL" id="KVI04476.1"/>
    </source>
</evidence>
<dbReference type="InterPro" id="IPR009057">
    <property type="entry name" value="Homeodomain-like_sf"/>
</dbReference>
<name>A0A103Y8I2_CYNCS</name>
<feature type="domain" description="Myb-like" evidence="7">
    <location>
        <begin position="109"/>
        <end position="154"/>
    </location>
</feature>
<evidence type="ECO:0000256" key="4">
    <source>
        <dbReference type="ARBA" id="ARBA00023163"/>
    </source>
</evidence>
<dbReference type="SMART" id="SM00717">
    <property type="entry name" value="SANT"/>
    <property type="match status" value="1"/>
</dbReference>
<evidence type="ECO:0000313" key="11">
    <source>
        <dbReference type="Proteomes" id="UP000243975"/>
    </source>
</evidence>
<dbReference type="NCBIfam" id="TIGR01557">
    <property type="entry name" value="myb_SHAQKYF"/>
    <property type="match status" value="1"/>
</dbReference>
<dbReference type="FunFam" id="1.10.10.60:FF:000009">
    <property type="entry name" value="transcription factor MYB1R1"/>
    <property type="match status" value="1"/>
</dbReference>
<keyword evidence="3 10" id="KW-0238">DNA-binding</keyword>
<evidence type="ECO:0000259" key="9">
    <source>
        <dbReference type="PROSITE" id="PS51294"/>
    </source>
</evidence>
<dbReference type="GO" id="GO:0006355">
    <property type="term" value="P:regulation of DNA-templated transcription"/>
    <property type="evidence" value="ECO:0007669"/>
    <property type="project" value="UniProtKB-ARBA"/>
</dbReference>
<dbReference type="GO" id="GO:0005634">
    <property type="term" value="C:nucleus"/>
    <property type="evidence" value="ECO:0007669"/>
    <property type="project" value="UniProtKB-SubCell"/>
</dbReference>
<feature type="non-terminal residue" evidence="10">
    <location>
        <position position="246"/>
    </location>
</feature>
<dbReference type="GO" id="GO:0009739">
    <property type="term" value="P:response to gibberellin"/>
    <property type="evidence" value="ECO:0007669"/>
    <property type="project" value="TreeGrafter"/>
</dbReference>
<dbReference type="PANTHER" id="PTHR44191:SF65">
    <property type="entry name" value="TRANSCRIPTION FACTOR MYB1R1-LIKE ISOFORM X1"/>
    <property type="match status" value="1"/>
</dbReference>
<dbReference type="Gramene" id="KVI04476">
    <property type="protein sequence ID" value="KVI04476"/>
    <property type="gene ID" value="Ccrd_017207"/>
</dbReference>
<keyword evidence="5" id="KW-0539">Nucleus</keyword>
<dbReference type="EMBL" id="LEKV01002041">
    <property type="protein sequence ID" value="KVI04476.1"/>
    <property type="molecule type" value="Genomic_DNA"/>
</dbReference>
<evidence type="ECO:0000256" key="3">
    <source>
        <dbReference type="ARBA" id="ARBA00023125"/>
    </source>
</evidence>
<dbReference type="PROSITE" id="PS51293">
    <property type="entry name" value="SANT"/>
    <property type="match status" value="1"/>
</dbReference>
<dbReference type="SUPFAM" id="SSF46689">
    <property type="entry name" value="Homeodomain-like"/>
    <property type="match status" value="1"/>
</dbReference>
<dbReference type="CDD" id="cd00167">
    <property type="entry name" value="SANT"/>
    <property type="match status" value="1"/>
</dbReference>
<reference evidence="10 11" key="1">
    <citation type="journal article" date="2016" name="Sci. Rep.">
        <title>The genome sequence of the outbreeding globe artichoke constructed de novo incorporating a phase-aware low-pass sequencing strategy of F1 progeny.</title>
        <authorList>
            <person name="Scaglione D."/>
            <person name="Reyes-Chin-Wo S."/>
            <person name="Acquadro A."/>
            <person name="Froenicke L."/>
            <person name="Portis E."/>
            <person name="Beitel C."/>
            <person name="Tirone M."/>
            <person name="Mauro R."/>
            <person name="Lo Monaco A."/>
            <person name="Mauromicale G."/>
            <person name="Faccioli P."/>
            <person name="Cattivelli L."/>
            <person name="Rieseberg L."/>
            <person name="Michelmore R."/>
            <person name="Lanteri S."/>
        </authorList>
    </citation>
    <scope>NUCLEOTIDE SEQUENCE [LARGE SCALE GENOMIC DNA]</scope>
    <source>
        <strain evidence="10">2C</strain>
    </source>
</reference>
<evidence type="ECO:0000256" key="5">
    <source>
        <dbReference type="ARBA" id="ARBA00023242"/>
    </source>
</evidence>
<feature type="domain" description="SANT" evidence="8">
    <location>
        <begin position="110"/>
        <end position="158"/>
    </location>
</feature>
<dbReference type="InterPro" id="IPR017930">
    <property type="entry name" value="Myb_dom"/>
</dbReference>
<dbReference type="GO" id="GO:0003677">
    <property type="term" value="F:DNA binding"/>
    <property type="evidence" value="ECO:0007669"/>
    <property type="project" value="UniProtKB-KW"/>
</dbReference>
<keyword evidence="2" id="KW-0805">Transcription regulation</keyword>
<dbReference type="STRING" id="59895.A0A103Y8I2"/>
<dbReference type="OMA" id="WTEDEHM"/>
<dbReference type="Proteomes" id="UP000243975">
    <property type="component" value="Unassembled WGS sequence"/>
</dbReference>
<keyword evidence="4" id="KW-0804">Transcription</keyword>
<dbReference type="GO" id="GO:0009723">
    <property type="term" value="P:response to ethylene"/>
    <property type="evidence" value="ECO:0007669"/>
    <property type="project" value="TreeGrafter"/>
</dbReference>
<feature type="domain" description="HTH myb-type" evidence="9">
    <location>
        <begin position="106"/>
        <end position="158"/>
    </location>
</feature>
<dbReference type="Gene3D" id="1.10.10.60">
    <property type="entry name" value="Homeodomain-like"/>
    <property type="match status" value="1"/>
</dbReference>
<evidence type="ECO:0000259" key="7">
    <source>
        <dbReference type="PROSITE" id="PS50090"/>
    </source>
</evidence>
<comment type="subcellular location">
    <subcellularLocation>
        <location evidence="1">Nucleus</location>
    </subcellularLocation>
</comment>